<name>A0ABW2DK81_9BACT</name>
<evidence type="ECO:0000256" key="2">
    <source>
        <dbReference type="ARBA" id="ARBA00022475"/>
    </source>
</evidence>
<evidence type="ECO:0000313" key="9">
    <source>
        <dbReference type="EMBL" id="MFC6996671.1"/>
    </source>
</evidence>
<feature type="transmembrane region" description="Helical" evidence="6">
    <location>
        <begin position="732"/>
        <end position="752"/>
    </location>
</feature>
<evidence type="ECO:0000256" key="3">
    <source>
        <dbReference type="ARBA" id="ARBA00022692"/>
    </source>
</evidence>
<feature type="transmembrane region" description="Helical" evidence="6">
    <location>
        <begin position="340"/>
        <end position="365"/>
    </location>
</feature>
<evidence type="ECO:0000256" key="6">
    <source>
        <dbReference type="SAM" id="Phobius"/>
    </source>
</evidence>
<feature type="domain" description="ABC3 transporter permease C-terminal" evidence="7">
    <location>
        <begin position="297"/>
        <end position="413"/>
    </location>
</feature>
<feature type="domain" description="MacB-like periplasmic core" evidence="8">
    <location>
        <begin position="20"/>
        <end position="249"/>
    </location>
</feature>
<feature type="transmembrane region" description="Helical" evidence="6">
    <location>
        <begin position="292"/>
        <end position="319"/>
    </location>
</feature>
<dbReference type="InterPro" id="IPR003838">
    <property type="entry name" value="ABC3_permease_C"/>
</dbReference>
<feature type="transmembrane region" description="Helical" evidence="6">
    <location>
        <begin position="764"/>
        <end position="786"/>
    </location>
</feature>
<proteinExistence type="predicted"/>
<dbReference type="Proteomes" id="UP001596405">
    <property type="component" value="Unassembled WGS sequence"/>
</dbReference>
<keyword evidence="3 6" id="KW-0812">Transmembrane</keyword>
<dbReference type="Pfam" id="PF02687">
    <property type="entry name" value="FtsX"/>
    <property type="match status" value="2"/>
</dbReference>
<dbReference type="PANTHER" id="PTHR30572:SF18">
    <property type="entry name" value="ABC-TYPE MACROLIDE FAMILY EXPORT SYSTEM PERMEASE COMPONENT 2"/>
    <property type="match status" value="1"/>
</dbReference>
<organism evidence="9 10">
    <name type="scientific">Rufibacter roseus</name>
    <dbReference type="NCBI Taxonomy" id="1567108"/>
    <lineage>
        <taxon>Bacteria</taxon>
        <taxon>Pseudomonadati</taxon>
        <taxon>Bacteroidota</taxon>
        <taxon>Cytophagia</taxon>
        <taxon>Cytophagales</taxon>
        <taxon>Hymenobacteraceae</taxon>
        <taxon>Rufibacter</taxon>
    </lineage>
</organism>
<dbReference type="EMBL" id="JBHSYQ010000003">
    <property type="protein sequence ID" value="MFC6996671.1"/>
    <property type="molecule type" value="Genomic_DNA"/>
</dbReference>
<dbReference type="RefSeq" id="WP_066622337.1">
    <property type="nucleotide sequence ID" value="NZ_JBHSYQ010000003.1"/>
</dbReference>
<evidence type="ECO:0000259" key="8">
    <source>
        <dbReference type="Pfam" id="PF12704"/>
    </source>
</evidence>
<keyword evidence="10" id="KW-1185">Reference proteome</keyword>
<feature type="domain" description="ABC3 transporter permease C-terminal" evidence="7">
    <location>
        <begin position="683"/>
        <end position="796"/>
    </location>
</feature>
<keyword evidence="4 6" id="KW-1133">Transmembrane helix</keyword>
<reference evidence="10" key="1">
    <citation type="journal article" date="2019" name="Int. J. Syst. Evol. Microbiol.">
        <title>The Global Catalogue of Microorganisms (GCM) 10K type strain sequencing project: providing services to taxonomists for standard genome sequencing and annotation.</title>
        <authorList>
            <consortium name="The Broad Institute Genomics Platform"/>
            <consortium name="The Broad Institute Genome Sequencing Center for Infectious Disease"/>
            <person name="Wu L."/>
            <person name="Ma J."/>
        </authorList>
    </citation>
    <scope>NUCLEOTIDE SEQUENCE [LARGE SCALE GENOMIC DNA]</scope>
    <source>
        <strain evidence="10">CGMCC 4.7393</strain>
    </source>
</reference>
<accession>A0ABW2DK81</accession>
<evidence type="ECO:0000256" key="4">
    <source>
        <dbReference type="ARBA" id="ARBA00022989"/>
    </source>
</evidence>
<evidence type="ECO:0000313" key="10">
    <source>
        <dbReference type="Proteomes" id="UP001596405"/>
    </source>
</evidence>
<keyword evidence="2" id="KW-1003">Cell membrane</keyword>
<feature type="transmembrane region" description="Helical" evidence="6">
    <location>
        <begin position="21"/>
        <end position="41"/>
    </location>
</feature>
<evidence type="ECO:0000256" key="5">
    <source>
        <dbReference type="ARBA" id="ARBA00023136"/>
    </source>
</evidence>
<dbReference type="InterPro" id="IPR025857">
    <property type="entry name" value="MacB_PCD"/>
</dbReference>
<feature type="transmembrane region" description="Helical" evidence="6">
    <location>
        <begin position="683"/>
        <end position="705"/>
    </location>
</feature>
<sequence>MLKNYFLVAVRTLRRHLGYTTLNVVGLALGITCSLLLFLVIQHELSFDTFHSKADRIYRINVDKVTQHGPSYSAGTPYPMLATIKASLPELTPATHIFNLDEGTITVLSTNDKVAPQRFREENNILFIEPEFFDLFDFETGNVNAKQAIAAPNSLLLTSTIAEKYFPGQNPEGRMLRLNNEVNLKVTGVIPDAPANTDLPFIMLVNYENSKKINLFSNDTWNSTSSNHQVYFALAPSASVQQSEDRLNKITSELRRLSPGEKERYTFQALSKVHFDDRYSNFGDRTISTTTLWAMALVGLFLVLVASINFVNLATAQALRRAKEVGMRKVLGANKTQLMVQFLCETGLITLVAVLLSVVLAELLLPFLNKLLDLQITFSILNSPAALLFLLAELLTVTFFAGFYPALVLSGFQPISALKSKVATARTAGISLRQALVVVQFTICQVLIICTIIVHNQMEYFRSASLGFDKEAIVTIPFPSGQAKKLMALRPQLEAHSAVKNVTFAFAAPSSNSNFSMSFRFDDYSINHNFNLNFKVADEHFVETFGIDLLAGRIYEKSDTMREFLVNETFLRNVGITNPEEALGKKLLVNGGNSEGPIVGVVKDFHVGSLRNKIEPVVISTWSSLYFTVNAKIEQKDATAALAHLKKIWTSAYPDDVFYYEFLDDTLARFYEDEQRQAHLFKIFSFIAILIGCLGLYGLVSFMVTQRTKEVGVRKVLGASSGSILVLFSKDFAKLVLVAFVLAVPVSYYFMNKWLQDFTYRIDISYWVFFVAGALTLLIALTTVSVQALRAAFSNPVIALKTE</sequence>
<dbReference type="PANTHER" id="PTHR30572">
    <property type="entry name" value="MEMBRANE COMPONENT OF TRANSPORTER-RELATED"/>
    <property type="match status" value="1"/>
</dbReference>
<comment type="subcellular location">
    <subcellularLocation>
        <location evidence="1">Cell membrane</location>
        <topology evidence="1">Multi-pass membrane protein</topology>
    </subcellularLocation>
</comment>
<evidence type="ECO:0000259" key="7">
    <source>
        <dbReference type="Pfam" id="PF02687"/>
    </source>
</evidence>
<evidence type="ECO:0000256" key="1">
    <source>
        <dbReference type="ARBA" id="ARBA00004651"/>
    </source>
</evidence>
<protein>
    <submittedName>
        <fullName evidence="9">ABC transporter permease</fullName>
    </submittedName>
</protein>
<dbReference type="Pfam" id="PF12704">
    <property type="entry name" value="MacB_PCD"/>
    <property type="match status" value="1"/>
</dbReference>
<keyword evidence="5 6" id="KW-0472">Membrane</keyword>
<gene>
    <name evidence="9" type="ORF">ACFQHR_03495</name>
</gene>
<dbReference type="InterPro" id="IPR050250">
    <property type="entry name" value="Macrolide_Exporter_MacB"/>
</dbReference>
<feature type="transmembrane region" description="Helical" evidence="6">
    <location>
        <begin position="430"/>
        <end position="454"/>
    </location>
</feature>
<comment type="caution">
    <text evidence="9">The sequence shown here is derived from an EMBL/GenBank/DDBJ whole genome shotgun (WGS) entry which is preliminary data.</text>
</comment>